<dbReference type="NCBIfam" id="TIGR00042">
    <property type="entry name" value="RdgB/HAM1 family non-canonical purine NTP pyrophosphatase"/>
    <property type="match status" value="1"/>
</dbReference>
<dbReference type="RefSeq" id="WP_015109668.1">
    <property type="nucleotide sequence ID" value="NC_019675.1"/>
</dbReference>
<dbReference type="GO" id="GO:0017111">
    <property type="term" value="F:ribonucleoside triphosphate phosphatase activity"/>
    <property type="evidence" value="ECO:0007669"/>
    <property type="project" value="InterPro"/>
</dbReference>
<keyword evidence="5 10" id="KW-0378">Hydrolase</keyword>
<proteinExistence type="inferred from homology"/>
<comment type="subunit">
    <text evidence="2 10">Homodimer.</text>
</comment>
<sequence length="224" mass="23497">MPGPLQPPAEPGVAPTELVIASGNAGKIREFAHLLASLPLEVRPQPEGLEVEETGSTFAANARLKAEAVARVTGHWALADDSGLAVAALGGAPGVHSARYADSDPARIARLLRELGEADRKRRAQGLAPDRRASFVAALAVADPSGAIRLEVEGRCDGEILEAPRGSGGFGYDPVFLVPETGLSYAEMDKGLKGRLGHRGRAFARLEPGLWELLGGDRNRNGSE</sequence>
<comment type="catalytic activity">
    <reaction evidence="10">
        <text>ITP + H2O = IMP + diphosphate + H(+)</text>
        <dbReference type="Rhea" id="RHEA:29399"/>
        <dbReference type="ChEBI" id="CHEBI:15377"/>
        <dbReference type="ChEBI" id="CHEBI:15378"/>
        <dbReference type="ChEBI" id="CHEBI:33019"/>
        <dbReference type="ChEBI" id="CHEBI:58053"/>
        <dbReference type="ChEBI" id="CHEBI:61402"/>
        <dbReference type="EC" id="3.6.1.66"/>
    </reaction>
</comment>
<keyword evidence="3 10" id="KW-0479">Metal-binding</keyword>
<dbReference type="GO" id="GO:0009117">
    <property type="term" value="P:nucleotide metabolic process"/>
    <property type="evidence" value="ECO:0007669"/>
    <property type="project" value="UniProtKB-KW"/>
</dbReference>
<evidence type="ECO:0000256" key="9">
    <source>
        <dbReference type="ARBA" id="ARBA00052017"/>
    </source>
</evidence>
<dbReference type="GO" id="GO:0005829">
    <property type="term" value="C:cytosol"/>
    <property type="evidence" value="ECO:0007669"/>
    <property type="project" value="TreeGrafter"/>
</dbReference>
<gene>
    <name evidence="12" type="ordered locus">Cyagr_2105</name>
</gene>
<dbReference type="AlphaFoldDB" id="K9P9G6"/>
<dbReference type="HAMAP" id="MF_01405">
    <property type="entry name" value="Non_canon_purine_NTPase"/>
    <property type="match status" value="1"/>
</dbReference>
<dbReference type="GO" id="GO:0036222">
    <property type="term" value="F:XTP diphosphatase activity"/>
    <property type="evidence" value="ECO:0007669"/>
    <property type="project" value="UniProtKB-UniRule"/>
</dbReference>
<comment type="function">
    <text evidence="10">Pyrophosphatase that catalyzes the hydrolysis of nucleoside triphosphates to their monophosphate derivatives, with a high preference for the non-canonical purine nucleotides XTP (xanthosine triphosphate), dITP (deoxyinosine triphosphate) and ITP. Seems to function as a house-cleaning enzyme that removes non-canonical purine nucleotides from the nucleotide pool, thus preventing their incorporation into DNA/RNA and avoiding chromosomal lesions.</text>
</comment>
<evidence type="ECO:0000313" key="12">
    <source>
        <dbReference type="EMBL" id="AFY29224.1"/>
    </source>
</evidence>
<name>K9P9G6_CYAGP</name>
<dbReference type="OrthoDB" id="9807456at2"/>
<comment type="catalytic activity">
    <reaction evidence="8 10">
        <text>dITP + H2O = dIMP + diphosphate + H(+)</text>
        <dbReference type="Rhea" id="RHEA:28342"/>
        <dbReference type="ChEBI" id="CHEBI:15377"/>
        <dbReference type="ChEBI" id="CHEBI:15378"/>
        <dbReference type="ChEBI" id="CHEBI:33019"/>
        <dbReference type="ChEBI" id="CHEBI:61194"/>
        <dbReference type="ChEBI" id="CHEBI:61382"/>
        <dbReference type="EC" id="3.6.1.66"/>
    </reaction>
</comment>
<evidence type="ECO:0000256" key="7">
    <source>
        <dbReference type="ARBA" id="ARBA00023080"/>
    </source>
</evidence>
<dbReference type="InterPro" id="IPR002637">
    <property type="entry name" value="RdgB/HAM1"/>
</dbReference>
<dbReference type="InterPro" id="IPR029001">
    <property type="entry name" value="ITPase-like_fam"/>
</dbReference>
<feature type="binding site" evidence="10">
    <location>
        <position position="82"/>
    </location>
    <ligand>
        <name>substrate</name>
    </ligand>
</feature>
<feature type="binding site" evidence="10">
    <location>
        <begin position="170"/>
        <end position="173"/>
    </location>
    <ligand>
        <name>substrate</name>
    </ligand>
</feature>
<comment type="similarity">
    <text evidence="1 10 11">Belongs to the HAM1 NTPase family.</text>
</comment>
<dbReference type="HOGENOM" id="CLU_082080_0_2_3"/>
<keyword evidence="6 10" id="KW-0460">Magnesium</keyword>
<dbReference type="FunFam" id="3.90.950.10:FF:000001">
    <property type="entry name" value="dITP/XTP pyrophosphatase"/>
    <property type="match status" value="1"/>
</dbReference>
<dbReference type="GO" id="GO:0035870">
    <property type="term" value="F:dITP diphosphatase activity"/>
    <property type="evidence" value="ECO:0007669"/>
    <property type="project" value="UniProtKB-UniRule"/>
</dbReference>
<comment type="cofactor">
    <cofactor evidence="10">
        <name>Mg(2+)</name>
        <dbReference type="ChEBI" id="CHEBI:18420"/>
    </cofactor>
    <text evidence="10">Binds 1 Mg(2+) ion per subunit.</text>
</comment>
<dbReference type="STRING" id="292564.Cyagr_2105"/>
<evidence type="ECO:0000256" key="8">
    <source>
        <dbReference type="ARBA" id="ARBA00051875"/>
    </source>
</evidence>
<evidence type="ECO:0000313" key="13">
    <source>
        <dbReference type="Proteomes" id="UP000010388"/>
    </source>
</evidence>
<evidence type="ECO:0000256" key="6">
    <source>
        <dbReference type="ARBA" id="ARBA00022842"/>
    </source>
</evidence>
<dbReference type="PATRIC" id="fig|292564.3.peg.1996"/>
<dbReference type="SUPFAM" id="SSF52972">
    <property type="entry name" value="ITPase-like"/>
    <property type="match status" value="1"/>
</dbReference>
<evidence type="ECO:0000256" key="3">
    <source>
        <dbReference type="ARBA" id="ARBA00022723"/>
    </source>
</evidence>
<organism evidence="12 13">
    <name type="scientific">Cyanobium gracile (strain ATCC 27147 / PCC 6307)</name>
    <dbReference type="NCBI Taxonomy" id="292564"/>
    <lineage>
        <taxon>Bacteria</taxon>
        <taxon>Bacillati</taxon>
        <taxon>Cyanobacteriota</taxon>
        <taxon>Cyanophyceae</taxon>
        <taxon>Synechococcales</taxon>
        <taxon>Prochlorococcaceae</taxon>
        <taxon>Cyanobium</taxon>
    </lineage>
</organism>
<keyword evidence="7 10" id="KW-0546">Nucleotide metabolism</keyword>
<dbReference type="GO" id="GO:0000166">
    <property type="term" value="F:nucleotide binding"/>
    <property type="evidence" value="ECO:0007669"/>
    <property type="project" value="UniProtKB-KW"/>
</dbReference>
<evidence type="ECO:0000256" key="11">
    <source>
        <dbReference type="RuleBase" id="RU003781"/>
    </source>
</evidence>
<dbReference type="EMBL" id="CP003495">
    <property type="protein sequence ID" value="AFY29224.1"/>
    <property type="molecule type" value="Genomic_DNA"/>
</dbReference>
<dbReference type="InterPro" id="IPR020922">
    <property type="entry name" value="dITP/XTP_pyrophosphatase"/>
</dbReference>
<dbReference type="EC" id="3.6.1.66" evidence="10"/>
<reference evidence="13" key="1">
    <citation type="journal article" date="2013" name="Proc. Natl. Acad. Sci. U.S.A.">
        <title>Improving the coverage of the cyanobacterial phylum using diversity-driven genome sequencing.</title>
        <authorList>
            <person name="Shih P.M."/>
            <person name="Wu D."/>
            <person name="Latifi A."/>
            <person name="Axen S.D."/>
            <person name="Fewer D.P."/>
            <person name="Talla E."/>
            <person name="Calteau A."/>
            <person name="Cai F."/>
            <person name="Tandeau de Marsac N."/>
            <person name="Rippka R."/>
            <person name="Herdman M."/>
            <person name="Sivonen K."/>
            <person name="Coursin T."/>
            <person name="Laurent T."/>
            <person name="Goodwin L."/>
            <person name="Nolan M."/>
            <person name="Davenport K.W."/>
            <person name="Han C.S."/>
            <person name="Rubin E.M."/>
            <person name="Eisen J.A."/>
            <person name="Woyke T."/>
            <person name="Gugger M."/>
            <person name="Kerfeld C.A."/>
        </authorList>
    </citation>
    <scope>NUCLEOTIDE SEQUENCE [LARGE SCALE GENOMIC DNA]</scope>
    <source>
        <strain evidence="13">ATCC 27147 / PCC 6307</strain>
    </source>
</reference>
<feature type="binding site" evidence="10">
    <location>
        <position position="193"/>
    </location>
    <ligand>
        <name>substrate</name>
    </ligand>
</feature>
<dbReference type="Proteomes" id="UP000010388">
    <property type="component" value="Chromosome"/>
</dbReference>
<dbReference type="Gene3D" id="3.90.950.10">
    <property type="match status" value="1"/>
</dbReference>
<keyword evidence="4 10" id="KW-0547">Nucleotide-binding</keyword>
<dbReference type="GO" id="GO:0046872">
    <property type="term" value="F:metal ion binding"/>
    <property type="evidence" value="ECO:0007669"/>
    <property type="project" value="UniProtKB-KW"/>
</dbReference>
<dbReference type="GO" id="GO:0036220">
    <property type="term" value="F:ITP diphosphatase activity"/>
    <property type="evidence" value="ECO:0007669"/>
    <property type="project" value="UniProtKB-UniRule"/>
</dbReference>
<feature type="active site" description="Proton acceptor" evidence="10">
    <location>
        <position position="81"/>
    </location>
</feature>
<dbReference type="Pfam" id="PF01725">
    <property type="entry name" value="Ham1p_like"/>
    <property type="match status" value="1"/>
</dbReference>
<dbReference type="eggNOG" id="COG0127">
    <property type="taxonomic scope" value="Bacteria"/>
</dbReference>
<comment type="catalytic activity">
    <reaction evidence="9 10">
        <text>XTP + H2O = XMP + diphosphate + H(+)</text>
        <dbReference type="Rhea" id="RHEA:28610"/>
        <dbReference type="ChEBI" id="CHEBI:15377"/>
        <dbReference type="ChEBI" id="CHEBI:15378"/>
        <dbReference type="ChEBI" id="CHEBI:33019"/>
        <dbReference type="ChEBI" id="CHEBI:57464"/>
        <dbReference type="ChEBI" id="CHEBI:61314"/>
        <dbReference type="EC" id="3.6.1.66"/>
    </reaction>
</comment>
<evidence type="ECO:0000256" key="5">
    <source>
        <dbReference type="ARBA" id="ARBA00022801"/>
    </source>
</evidence>
<dbReference type="GO" id="GO:0009146">
    <property type="term" value="P:purine nucleoside triphosphate catabolic process"/>
    <property type="evidence" value="ECO:0007669"/>
    <property type="project" value="UniProtKB-UniRule"/>
</dbReference>
<evidence type="ECO:0000256" key="1">
    <source>
        <dbReference type="ARBA" id="ARBA00008023"/>
    </source>
</evidence>
<dbReference type="CDD" id="cd00515">
    <property type="entry name" value="HAM1"/>
    <property type="match status" value="1"/>
</dbReference>
<accession>K9P9G6</accession>
<feature type="binding site" evidence="10">
    <location>
        <begin position="22"/>
        <end position="27"/>
    </location>
    <ligand>
        <name>substrate</name>
    </ligand>
</feature>
<evidence type="ECO:0000256" key="4">
    <source>
        <dbReference type="ARBA" id="ARBA00022741"/>
    </source>
</evidence>
<evidence type="ECO:0000256" key="10">
    <source>
        <dbReference type="HAMAP-Rule" id="MF_01405"/>
    </source>
</evidence>
<protein>
    <recommendedName>
        <fullName evidence="10">dITP/XTP pyrophosphatase</fullName>
        <ecNumber evidence="10">3.6.1.66</ecNumber>
    </recommendedName>
    <alternativeName>
        <fullName evidence="10">Non-canonical purine NTP pyrophosphatase</fullName>
    </alternativeName>
    <alternativeName>
        <fullName evidence="10">Non-standard purine NTP pyrophosphatase</fullName>
    </alternativeName>
    <alternativeName>
        <fullName evidence="10">Nucleoside-triphosphate diphosphatase</fullName>
    </alternativeName>
    <alternativeName>
        <fullName evidence="10">Nucleoside-triphosphate pyrophosphatase</fullName>
        <shortName evidence="10">NTPase</shortName>
    </alternativeName>
</protein>
<dbReference type="PANTHER" id="PTHR11067">
    <property type="entry name" value="INOSINE TRIPHOSPHATE PYROPHOSPHATASE/HAM1 PROTEIN"/>
    <property type="match status" value="1"/>
</dbReference>
<evidence type="ECO:0000256" key="2">
    <source>
        <dbReference type="ARBA" id="ARBA00011738"/>
    </source>
</evidence>
<dbReference type="KEGG" id="cgc:Cyagr_2105"/>
<feature type="binding site" evidence="10">
    <location>
        <position position="81"/>
    </location>
    <ligand>
        <name>Mg(2+)</name>
        <dbReference type="ChEBI" id="CHEBI:18420"/>
    </ligand>
</feature>
<feature type="binding site" evidence="10">
    <location>
        <position position="52"/>
    </location>
    <ligand>
        <name>Mg(2+)</name>
        <dbReference type="ChEBI" id="CHEBI:18420"/>
    </ligand>
</feature>
<dbReference type="PANTHER" id="PTHR11067:SF9">
    <property type="entry name" value="INOSINE TRIPHOSPHATE PYROPHOSPHATASE"/>
    <property type="match status" value="1"/>
</dbReference>
<feature type="binding site" evidence="10">
    <location>
        <begin position="198"/>
        <end position="199"/>
    </location>
    <ligand>
        <name>substrate</name>
    </ligand>
</feature>